<dbReference type="EMBL" id="CM046508">
    <property type="protein sequence ID" value="KAI8666202.1"/>
    <property type="molecule type" value="Genomic_DNA"/>
</dbReference>
<protein>
    <submittedName>
        <fullName evidence="1">Methyltranfer-dom domain-containing protein</fullName>
    </submittedName>
</protein>
<comment type="caution">
    <text evidence="1">The sequence shown here is derived from an EMBL/GenBank/DDBJ whole genome shotgun (WGS) entry which is preliminary data.</text>
</comment>
<keyword evidence="2" id="KW-1185">Reference proteome</keyword>
<dbReference type="Proteomes" id="UP001065298">
    <property type="component" value="Chromosome 6"/>
</dbReference>
<proteinExistence type="predicted"/>
<sequence>MKQPHQHLQSPTTMAASGHNKYGPGYGQVRHHEWRTAENSSSHLLPKLQSMAKDNPNLKLLDVGAGSGTISTSLARYIPDGHVTATDISDEILVRAKEFADSQGVTNIEFKRADVFELPFSDSTFDVTHAHQVLCHLDTPTEAIQEMIRVTKPGGVISLRESDMHMWCFWPEIPGLLKFHENQIRVLVANGGQDKGGRQLVSWALKAGVARQDITASFGTWCYSDPEDRRVWAESMRERLIGGHTRGKSLELGIATESELDEMAQAWQDWADTDDATFGLVNGQVLIEKK</sequence>
<evidence type="ECO:0000313" key="1">
    <source>
        <dbReference type="EMBL" id="KAI8666202.1"/>
    </source>
</evidence>
<organism evidence="1 2">
    <name type="scientific">Fusarium keratoplasticum</name>
    <dbReference type="NCBI Taxonomy" id="1328300"/>
    <lineage>
        <taxon>Eukaryota</taxon>
        <taxon>Fungi</taxon>
        <taxon>Dikarya</taxon>
        <taxon>Ascomycota</taxon>
        <taxon>Pezizomycotina</taxon>
        <taxon>Sordariomycetes</taxon>
        <taxon>Hypocreomycetidae</taxon>
        <taxon>Hypocreales</taxon>
        <taxon>Nectriaceae</taxon>
        <taxon>Fusarium</taxon>
        <taxon>Fusarium solani species complex</taxon>
    </lineage>
</organism>
<reference evidence="1" key="1">
    <citation type="submission" date="2022-06" db="EMBL/GenBank/DDBJ databases">
        <title>Fusarium solani species complex genomes reveal bases of compartmentalisation and animal pathogenesis.</title>
        <authorList>
            <person name="Tsai I.J."/>
        </authorList>
    </citation>
    <scope>NUCLEOTIDE SEQUENCE</scope>
    <source>
        <strain evidence="1">Fu6.1</strain>
    </source>
</reference>
<gene>
    <name evidence="1" type="ORF">NCS57_00844400</name>
</gene>
<name>A0ACC0QTU9_9HYPO</name>
<evidence type="ECO:0000313" key="2">
    <source>
        <dbReference type="Proteomes" id="UP001065298"/>
    </source>
</evidence>
<accession>A0ACC0QTU9</accession>